<organism evidence="1 2">
    <name type="scientific">Sorangium cellulosum</name>
    <name type="common">Polyangium cellulosum</name>
    <dbReference type="NCBI Taxonomy" id="56"/>
    <lineage>
        <taxon>Bacteria</taxon>
        <taxon>Pseudomonadati</taxon>
        <taxon>Myxococcota</taxon>
        <taxon>Polyangia</taxon>
        <taxon>Polyangiales</taxon>
        <taxon>Polyangiaceae</taxon>
        <taxon>Sorangium</taxon>
    </lineage>
</organism>
<gene>
    <name evidence="1" type="ORF">BE04_08100</name>
</gene>
<dbReference type="Proteomes" id="UP000075604">
    <property type="component" value="Unassembled WGS sequence"/>
</dbReference>
<comment type="caution">
    <text evidence="1">The sequence shown here is derived from an EMBL/GenBank/DDBJ whole genome shotgun (WGS) entry which is preliminary data.</text>
</comment>
<proteinExistence type="predicted"/>
<sequence length="164" mass="18083">MRVSDAALTLDPEGIAINVWHVDASPCALVEDADVEQLLKNTLSIIAESVVSARRSAEALHHLGTRQHHRKLSQSFEPLDNRMLLFQLGSTAFRGRLQRCLKFDRSQDTKVGSPRTAPTCILRGVANQSEHGARYDAHAGILEAIGDPAVRVPLLYTLAHRRSD</sequence>
<protein>
    <submittedName>
        <fullName evidence="1">Uncharacterized protein</fullName>
    </submittedName>
</protein>
<evidence type="ECO:0000313" key="2">
    <source>
        <dbReference type="Proteomes" id="UP000075604"/>
    </source>
</evidence>
<name>A0A150P3J4_SORCE</name>
<reference evidence="1 2" key="1">
    <citation type="submission" date="2014-02" db="EMBL/GenBank/DDBJ databases">
        <title>The small core and large imbalanced accessory genome model reveals a collaborative survival strategy of Sorangium cellulosum strains in nature.</title>
        <authorList>
            <person name="Han K."/>
            <person name="Peng R."/>
            <person name="Blom J."/>
            <person name="Li Y.-Z."/>
        </authorList>
    </citation>
    <scope>NUCLEOTIDE SEQUENCE [LARGE SCALE GENOMIC DNA]</scope>
    <source>
        <strain evidence="1 2">So0157-18</strain>
    </source>
</reference>
<evidence type="ECO:0000313" key="1">
    <source>
        <dbReference type="EMBL" id="KYF49890.1"/>
    </source>
</evidence>
<dbReference type="AlphaFoldDB" id="A0A150P3J4"/>
<accession>A0A150P3J4</accession>
<dbReference type="EMBL" id="JELX01004200">
    <property type="protein sequence ID" value="KYF49890.1"/>
    <property type="molecule type" value="Genomic_DNA"/>
</dbReference>